<dbReference type="PANTHER" id="PTHR43544">
    <property type="entry name" value="SHORT-CHAIN DEHYDROGENASE/REDUCTASE"/>
    <property type="match status" value="1"/>
</dbReference>
<sequence length="155" mass="17290">MPERNLSQVDADWMIENFKVNTVGPALVMKHFSPLMITSRKEGRVFSILATISARVGSISDNQLGGWHSYRISKAAQNQLSRTSSLELKRRGTAVVALHPGTVNTDLSEPFQGNVRPEKLFPVDTATVQLLDVLDSLEISDSGKFFDYAREPIEW</sequence>
<dbReference type="SUPFAM" id="SSF51735">
    <property type="entry name" value="NAD(P)-binding Rossmann-fold domains"/>
    <property type="match status" value="1"/>
</dbReference>
<organism evidence="1">
    <name type="scientific">Rhodosorus marinus</name>
    <dbReference type="NCBI Taxonomy" id="101924"/>
    <lineage>
        <taxon>Eukaryota</taxon>
        <taxon>Rhodophyta</taxon>
        <taxon>Stylonematophyceae</taxon>
        <taxon>Stylonematales</taxon>
        <taxon>Stylonemataceae</taxon>
        <taxon>Rhodosorus</taxon>
    </lineage>
</organism>
<dbReference type="GO" id="GO:0016491">
    <property type="term" value="F:oxidoreductase activity"/>
    <property type="evidence" value="ECO:0007669"/>
    <property type="project" value="TreeGrafter"/>
</dbReference>
<dbReference type="PANTHER" id="PTHR43544:SF12">
    <property type="entry name" value="NAD(P)-BINDING ROSSMANN-FOLD SUPERFAMILY PROTEIN"/>
    <property type="match status" value="1"/>
</dbReference>
<dbReference type="PRINTS" id="PR00081">
    <property type="entry name" value="GDHRDH"/>
</dbReference>
<dbReference type="Pfam" id="PF00106">
    <property type="entry name" value="adh_short"/>
    <property type="match status" value="1"/>
</dbReference>
<dbReference type="InterPro" id="IPR002347">
    <property type="entry name" value="SDR_fam"/>
</dbReference>
<dbReference type="GO" id="GO:0005737">
    <property type="term" value="C:cytoplasm"/>
    <property type="evidence" value="ECO:0007669"/>
    <property type="project" value="TreeGrafter"/>
</dbReference>
<evidence type="ECO:0000313" key="1">
    <source>
        <dbReference type="EMBL" id="CAD8395967.1"/>
    </source>
</evidence>
<dbReference type="Gene3D" id="3.40.50.720">
    <property type="entry name" value="NAD(P)-binding Rossmann-like Domain"/>
    <property type="match status" value="1"/>
</dbReference>
<name>A0A7S0G4Z5_9RHOD</name>
<dbReference type="EMBL" id="HBEK01010780">
    <property type="protein sequence ID" value="CAD8395967.1"/>
    <property type="molecule type" value="Transcribed_RNA"/>
</dbReference>
<reference evidence="1" key="1">
    <citation type="submission" date="2021-01" db="EMBL/GenBank/DDBJ databases">
        <authorList>
            <person name="Corre E."/>
            <person name="Pelletier E."/>
            <person name="Niang G."/>
            <person name="Scheremetjew M."/>
            <person name="Finn R."/>
            <person name="Kale V."/>
            <person name="Holt S."/>
            <person name="Cochrane G."/>
            <person name="Meng A."/>
            <person name="Brown T."/>
            <person name="Cohen L."/>
        </authorList>
    </citation>
    <scope>NUCLEOTIDE SEQUENCE</scope>
    <source>
        <strain evidence="1">UTEX LB 2760</strain>
    </source>
</reference>
<protein>
    <recommendedName>
        <fullName evidence="2">C-factor</fullName>
    </recommendedName>
</protein>
<gene>
    <name evidence="1" type="ORF">RMAR0315_LOCUS5954</name>
</gene>
<dbReference type="InterPro" id="IPR051468">
    <property type="entry name" value="Fungal_SecMetab_SDRs"/>
</dbReference>
<proteinExistence type="predicted"/>
<dbReference type="InterPro" id="IPR036291">
    <property type="entry name" value="NAD(P)-bd_dom_sf"/>
</dbReference>
<dbReference type="AlphaFoldDB" id="A0A7S0G4Z5"/>
<evidence type="ECO:0008006" key="2">
    <source>
        <dbReference type="Google" id="ProtNLM"/>
    </source>
</evidence>
<accession>A0A7S0G4Z5</accession>